<dbReference type="InterPro" id="IPR000700">
    <property type="entry name" value="PAS-assoc_C"/>
</dbReference>
<feature type="domain" description="PAC" evidence="15">
    <location>
        <begin position="297"/>
        <end position="350"/>
    </location>
</feature>
<dbReference type="PROSITE" id="PS50113">
    <property type="entry name" value="PAC"/>
    <property type="match status" value="1"/>
</dbReference>
<dbReference type="InterPro" id="IPR005467">
    <property type="entry name" value="His_kinase_dom"/>
</dbReference>
<dbReference type="Pfam" id="PF00512">
    <property type="entry name" value="HisKA"/>
    <property type="match status" value="1"/>
</dbReference>
<keyword evidence="9" id="KW-0418">Kinase</keyword>
<evidence type="ECO:0000256" key="5">
    <source>
        <dbReference type="ARBA" id="ARBA00022553"/>
    </source>
</evidence>
<dbReference type="Gene3D" id="3.30.450.20">
    <property type="entry name" value="PAS domain"/>
    <property type="match status" value="1"/>
</dbReference>
<dbReference type="InterPro" id="IPR003594">
    <property type="entry name" value="HATPase_dom"/>
</dbReference>
<reference evidence="16" key="1">
    <citation type="submission" date="2019-01" db="EMBL/GenBank/DDBJ databases">
        <authorList>
            <consortium name="Genoscope - CEA"/>
            <person name="William W."/>
        </authorList>
    </citation>
    <scope>NUCLEOTIDE SEQUENCE</scope>
    <source>
        <strain evidence="16">CR-1</strain>
    </source>
</reference>
<dbReference type="PRINTS" id="PR00344">
    <property type="entry name" value="BCTRLSENSOR"/>
</dbReference>
<dbReference type="EC" id="2.7.13.3" evidence="3"/>
<accession>A0A484HR23</accession>
<dbReference type="Gene3D" id="1.10.287.130">
    <property type="match status" value="1"/>
</dbReference>
<keyword evidence="7 13" id="KW-0812">Transmembrane</keyword>
<dbReference type="AlphaFoldDB" id="A0A484HR23"/>
<feature type="domain" description="Histidine kinase" evidence="14">
    <location>
        <begin position="363"/>
        <end position="569"/>
    </location>
</feature>
<dbReference type="PROSITE" id="PS50109">
    <property type="entry name" value="HIS_KIN"/>
    <property type="match status" value="1"/>
</dbReference>
<evidence type="ECO:0000256" key="12">
    <source>
        <dbReference type="ARBA" id="ARBA00023012"/>
    </source>
</evidence>
<keyword evidence="13" id="KW-0472">Membrane</keyword>
<dbReference type="Pfam" id="PF08448">
    <property type="entry name" value="PAS_4"/>
    <property type="match status" value="1"/>
</dbReference>
<dbReference type="GO" id="GO:0005524">
    <property type="term" value="F:ATP binding"/>
    <property type="evidence" value="ECO:0007669"/>
    <property type="project" value="UniProtKB-KW"/>
</dbReference>
<dbReference type="SUPFAM" id="SSF103190">
    <property type="entry name" value="Sensory domain-like"/>
    <property type="match status" value="1"/>
</dbReference>
<dbReference type="InterPro" id="IPR036097">
    <property type="entry name" value="HisK_dim/P_sf"/>
</dbReference>
<feature type="transmembrane region" description="Helical" evidence="13">
    <location>
        <begin position="197"/>
        <end position="217"/>
    </location>
</feature>
<evidence type="ECO:0000256" key="3">
    <source>
        <dbReference type="ARBA" id="ARBA00012438"/>
    </source>
</evidence>
<dbReference type="SUPFAM" id="SSF55785">
    <property type="entry name" value="PYP-like sensor domain (PAS domain)"/>
    <property type="match status" value="1"/>
</dbReference>
<dbReference type="InterPro" id="IPR035965">
    <property type="entry name" value="PAS-like_dom_sf"/>
</dbReference>
<organism evidence="16">
    <name type="scientific">uncultured Desulfobacteraceae bacterium</name>
    <dbReference type="NCBI Taxonomy" id="218296"/>
    <lineage>
        <taxon>Bacteria</taxon>
        <taxon>Pseudomonadati</taxon>
        <taxon>Thermodesulfobacteriota</taxon>
        <taxon>Desulfobacteria</taxon>
        <taxon>Desulfobacterales</taxon>
        <taxon>Desulfobacteraceae</taxon>
        <taxon>environmental samples</taxon>
    </lineage>
</organism>
<keyword evidence="5" id="KW-0597">Phosphoprotein</keyword>
<keyword evidence="10" id="KW-0067">ATP-binding</keyword>
<evidence type="ECO:0000259" key="14">
    <source>
        <dbReference type="PROSITE" id="PS50109"/>
    </source>
</evidence>
<dbReference type="Pfam" id="PF02518">
    <property type="entry name" value="HATPase_c"/>
    <property type="match status" value="1"/>
</dbReference>
<evidence type="ECO:0000256" key="11">
    <source>
        <dbReference type="ARBA" id="ARBA00022989"/>
    </source>
</evidence>
<keyword evidence="8" id="KW-0547">Nucleotide-binding</keyword>
<evidence type="ECO:0000256" key="10">
    <source>
        <dbReference type="ARBA" id="ARBA00022840"/>
    </source>
</evidence>
<gene>
    <name evidence="16" type="ORF">EPICR_80038</name>
</gene>
<dbReference type="PANTHER" id="PTHR43065">
    <property type="entry name" value="SENSOR HISTIDINE KINASE"/>
    <property type="match status" value="1"/>
</dbReference>
<dbReference type="GO" id="GO:0000155">
    <property type="term" value="F:phosphorelay sensor kinase activity"/>
    <property type="evidence" value="ECO:0007669"/>
    <property type="project" value="InterPro"/>
</dbReference>
<dbReference type="InterPro" id="IPR036890">
    <property type="entry name" value="HATPase_C_sf"/>
</dbReference>
<protein>
    <recommendedName>
        <fullName evidence="3">histidine kinase</fullName>
        <ecNumber evidence="3">2.7.13.3</ecNumber>
    </recommendedName>
</protein>
<dbReference type="GO" id="GO:0005886">
    <property type="term" value="C:plasma membrane"/>
    <property type="evidence" value="ECO:0007669"/>
    <property type="project" value="UniProtKB-SubCell"/>
</dbReference>
<dbReference type="InterPro" id="IPR029151">
    <property type="entry name" value="Sensor-like_sf"/>
</dbReference>
<dbReference type="CDD" id="cd00082">
    <property type="entry name" value="HisKA"/>
    <property type="match status" value="1"/>
</dbReference>
<evidence type="ECO:0000256" key="6">
    <source>
        <dbReference type="ARBA" id="ARBA00022679"/>
    </source>
</evidence>
<evidence type="ECO:0000256" key="9">
    <source>
        <dbReference type="ARBA" id="ARBA00022777"/>
    </source>
</evidence>
<dbReference type="PANTHER" id="PTHR43065:SF10">
    <property type="entry name" value="PEROXIDE STRESS-ACTIVATED HISTIDINE KINASE MAK3"/>
    <property type="match status" value="1"/>
</dbReference>
<dbReference type="CDD" id="cd00075">
    <property type="entry name" value="HATPase"/>
    <property type="match status" value="1"/>
</dbReference>
<dbReference type="InterPro" id="IPR000014">
    <property type="entry name" value="PAS"/>
</dbReference>
<comment type="subcellular location">
    <subcellularLocation>
        <location evidence="2">Cell membrane</location>
        <topology evidence="2">Multi-pass membrane protein</topology>
    </subcellularLocation>
</comment>
<evidence type="ECO:0000313" key="16">
    <source>
        <dbReference type="EMBL" id="VEN75347.1"/>
    </source>
</evidence>
<keyword evidence="11 13" id="KW-1133">Transmembrane helix</keyword>
<dbReference type="InterPro" id="IPR004358">
    <property type="entry name" value="Sig_transdc_His_kin-like_C"/>
</dbReference>
<dbReference type="InterPro" id="IPR003661">
    <property type="entry name" value="HisK_dim/P_dom"/>
</dbReference>
<dbReference type="SMART" id="SM00387">
    <property type="entry name" value="HATPase_c"/>
    <property type="match status" value="1"/>
</dbReference>
<dbReference type="InterPro" id="IPR013656">
    <property type="entry name" value="PAS_4"/>
</dbReference>
<dbReference type="CDD" id="cd00130">
    <property type="entry name" value="PAS"/>
    <property type="match status" value="1"/>
</dbReference>
<evidence type="ECO:0000256" key="8">
    <source>
        <dbReference type="ARBA" id="ARBA00022741"/>
    </source>
</evidence>
<evidence type="ECO:0000256" key="4">
    <source>
        <dbReference type="ARBA" id="ARBA00022475"/>
    </source>
</evidence>
<keyword evidence="6" id="KW-0808">Transferase</keyword>
<dbReference type="NCBIfam" id="TIGR00229">
    <property type="entry name" value="sensory_box"/>
    <property type="match status" value="1"/>
</dbReference>
<keyword evidence="12" id="KW-0902">Two-component regulatory system</keyword>
<name>A0A484HR23_9BACT</name>
<sequence>MKTFQTRIFEKSGLPWVILGAVAVLFPLFFYMTSDDISRQKKYFTRMLLEKGAAVIASIEAGSRAAEMGVHWSDPQLQRLLAKTGEQPDIVYIMVADAGGLILAHSDPSGIFSMYGGKVDLPGAVRSGDLKWRVAGGPGGEKIFEVRRRFSPSLFPPGMVPGGLDPGHIFAGPRVIFVGLDMGPLEEARMTEARHTVFMGVLLLLIAFSGVALLMGFQQRRSDKASLSREKAVSGNLVRHMPAGVAVADETGRVALFNRVAGKILDADPADVLGRDAADALPGALFDLARGLDSEKPSVETEIRCRAGGRDIPLQAGASTLRDESGAFLGHVFLFRDLSTQKALQSEVETSRRLASTGRLAAGVAHEIRNPLSSIKGFATYFMERYGDARENARIASMMISEIERVNRTLGQLLDFAGPPAISKTPLNIQTLLENSIRTIERQAAEQKIEIRTRFSARDPEIRADSDRIAQAFLNLFLNALEAMGEGGILSVCLKDDPGGLEVVVSDTGPGIFEGSMEKIFDPYFTTRPSGSGLGLAMTRNIVKAHGGDIRAANRETGGAEFKLFLKRR</sequence>
<dbReference type="EMBL" id="CAACVI010000051">
    <property type="protein sequence ID" value="VEN75347.1"/>
    <property type="molecule type" value="Genomic_DNA"/>
</dbReference>
<evidence type="ECO:0000256" key="13">
    <source>
        <dbReference type="SAM" id="Phobius"/>
    </source>
</evidence>
<proteinExistence type="predicted"/>
<evidence type="ECO:0000256" key="1">
    <source>
        <dbReference type="ARBA" id="ARBA00000085"/>
    </source>
</evidence>
<dbReference type="SUPFAM" id="SSF47384">
    <property type="entry name" value="Homodimeric domain of signal transducing histidine kinase"/>
    <property type="match status" value="1"/>
</dbReference>
<evidence type="ECO:0000256" key="2">
    <source>
        <dbReference type="ARBA" id="ARBA00004651"/>
    </source>
</evidence>
<evidence type="ECO:0000259" key="15">
    <source>
        <dbReference type="PROSITE" id="PS50113"/>
    </source>
</evidence>
<keyword evidence="4" id="KW-1003">Cell membrane</keyword>
<dbReference type="SMART" id="SM00388">
    <property type="entry name" value="HisKA"/>
    <property type="match status" value="1"/>
</dbReference>
<comment type="catalytic activity">
    <reaction evidence="1">
        <text>ATP + protein L-histidine = ADP + protein N-phospho-L-histidine.</text>
        <dbReference type="EC" id="2.7.13.3"/>
    </reaction>
</comment>
<feature type="transmembrane region" description="Helical" evidence="13">
    <location>
        <begin position="13"/>
        <end position="32"/>
    </location>
</feature>
<dbReference type="Gene3D" id="3.30.565.10">
    <property type="entry name" value="Histidine kinase-like ATPase, C-terminal domain"/>
    <property type="match status" value="1"/>
</dbReference>
<dbReference type="SUPFAM" id="SSF55874">
    <property type="entry name" value="ATPase domain of HSP90 chaperone/DNA topoisomerase II/histidine kinase"/>
    <property type="match status" value="1"/>
</dbReference>
<evidence type="ECO:0000256" key="7">
    <source>
        <dbReference type="ARBA" id="ARBA00022692"/>
    </source>
</evidence>